<dbReference type="STRING" id="1183438.GKIL_3977"/>
<keyword evidence="1" id="KW-0732">Signal</keyword>
<dbReference type="HOGENOM" id="CLU_2382058_0_0_3"/>
<organism evidence="2 3">
    <name type="scientific">Gloeobacter kilaueensis (strain ATCC BAA-2537 / CCAP 1431/1 / ULC 316 / JS1)</name>
    <dbReference type="NCBI Taxonomy" id="1183438"/>
    <lineage>
        <taxon>Bacteria</taxon>
        <taxon>Bacillati</taxon>
        <taxon>Cyanobacteriota</taxon>
        <taxon>Cyanophyceae</taxon>
        <taxon>Gloeobacterales</taxon>
        <taxon>Gloeobacteraceae</taxon>
        <taxon>Gloeobacter</taxon>
    </lineage>
</organism>
<dbReference type="Proteomes" id="UP000017396">
    <property type="component" value="Chromosome"/>
</dbReference>
<feature type="chain" id="PRO_5004663847" evidence="1">
    <location>
        <begin position="25"/>
        <end position="94"/>
    </location>
</feature>
<dbReference type="AlphaFoldDB" id="U5QMU5"/>
<keyword evidence="3" id="KW-1185">Reference proteome</keyword>
<dbReference type="KEGG" id="glj:GKIL_3977"/>
<reference evidence="2 3" key="1">
    <citation type="journal article" date="2013" name="PLoS ONE">
        <title>Cultivation and Complete Genome Sequencing of Gloeobacter kilaueensis sp. nov., from a Lava Cave in Kilauea Caldera, Hawai'i.</title>
        <authorList>
            <person name="Saw J.H."/>
            <person name="Schatz M."/>
            <person name="Brown M.V."/>
            <person name="Kunkel D.D."/>
            <person name="Foster J.S."/>
            <person name="Shick H."/>
            <person name="Christensen S."/>
            <person name="Hou S."/>
            <person name="Wan X."/>
            <person name="Donachie S.P."/>
        </authorList>
    </citation>
    <scope>NUCLEOTIDE SEQUENCE [LARGE SCALE GENOMIC DNA]</scope>
    <source>
        <strain evidence="3">JS</strain>
    </source>
</reference>
<feature type="signal peptide" evidence="1">
    <location>
        <begin position="1"/>
        <end position="24"/>
    </location>
</feature>
<dbReference type="RefSeq" id="WP_023175558.1">
    <property type="nucleotide sequence ID" value="NC_022600.1"/>
</dbReference>
<name>U5QMU5_GLOK1</name>
<proteinExistence type="predicted"/>
<evidence type="ECO:0000256" key="1">
    <source>
        <dbReference type="SAM" id="SignalP"/>
    </source>
</evidence>
<accession>U5QMU5</accession>
<sequence>MKTGSIAAALAMVLTGLAAPGVLAASAVQPTLSTAQVLDAFYRCTEKRPQSFCRDWLYTHFEQVAEGQWVARGISAGRPDISGFDWQQHIRKNP</sequence>
<dbReference type="EMBL" id="CP003587">
    <property type="protein sequence ID" value="AGY60223.1"/>
    <property type="molecule type" value="Genomic_DNA"/>
</dbReference>
<protein>
    <submittedName>
        <fullName evidence="2">Uncharacterized protein</fullName>
    </submittedName>
</protein>
<evidence type="ECO:0000313" key="2">
    <source>
        <dbReference type="EMBL" id="AGY60223.1"/>
    </source>
</evidence>
<gene>
    <name evidence="2" type="ORF">GKIL_3977</name>
</gene>
<evidence type="ECO:0000313" key="3">
    <source>
        <dbReference type="Proteomes" id="UP000017396"/>
    </source>
</evidence>